<keyword evidence="2" id="KW-1185">Reference proteome</keyword>
<organism evidence="1 2">
    <name type="scientific">Trichonephila inaurata madagascariensis</name>
    <dbReference type="NCBI Taxonomy" id="2747483"/>
    <lineage>
        <taxon>Eukaryota</taxon>
        <taxon>Metazoa</taxon>
        <taxon>Ecdysozoa</taxon>
        <taxon>Arthropoda</taxon>
        <taxon>Chelicerata</taxon>
        <taxon>Arachnida</taxon>
        <taxon>Araneae</taxon>
        <taxon>Araneomorphae</taxon>
        <taxon>Entelegynae</taxon>
        <taxon>Araneoidea</taxon>
        <taxon>Nephilidae</taxon>
        <taxon>Trichonephila</taxon>
        <taxon>Trichonephila inaurata</taxon>
    </lineage>
</organism>
<protein>
    <submittedName>
        <fullName evidence="1">Uncharacterized protein</fullName>
    </submittedName>
</protein>
<comment type="caution">
    <text evidence="1">The sequence shown here is derived from an EMBL/GenBank/DDBJ whole genome shotgun (WGS) entry which is preliminary data.</text>
</comment>
<dbReference type="Proteomes" id="UP000886998">
    <property type="component" value="Unassembled WGS sequence"/>
</dbReference>
<sequence>MSSIKALNRKMGNILIQLTKLSSKPLENLTKLELCTVLDTLLEIKEKFESIKQAYFKIDNDEEFKDVEPLLNKTDEDFQEFQGVQAGEDSSYTTRFIENCLENFSVDSPLKTYRLTTVTCAPFLATRTLLQLSEDEKQNFPLASPIVKNDFYVDDVLSGAPDLETAIEIQQQLMGMMNACGMPLYKWCSNSCHLLSKVSTDDREYVVGNDDHTCESIRIVSES</sequence>
<evidence type="ECO:0000313" key="1">
    <source>
        <dbReference type="EMBL" id="GFY60426.1"/>
    </source>
</evidence>
<dbReference type="PANTHER" id="PTHR47331">
    <property type="entry name" value="PHD-TYPE DOMAIN-CONTAINING PROTEIN"/>
    <property type="match status" value="1"/>
</dbReference>
<dbReference type="OrthoDB" id="7763418at2759"/>
<reference evidence="1" key="1">
    <citation type="submission" date="2020-08" db="EMBL/GenBank/DDBJ databases">
        <title>Multicomponent nature underlies the extraordinary mechanical properties of spider dragline silk.</title>
        <authorList>
            <person name="Kono N."/>
            <person name="Nakamura H."/>
            <person name="Mori M."/>
            <person name="Yoshida Y."/>
            <person name="Ohtoshi R."/>
            <person name="Malay A.D."/>
            <person name="Moran D.A.P."/>
            <person name="Tomita M."/>
            <person name="Numata K."/>
            <person name="Arakawa K."/>
        </authorList>
    </citation>
    <scope>NUCLEOTIDE SEQUENCE</scope>
</reference>
<evidence type="ECO:0000313" key="2">
    <source>
        <dbReference type="Proteomes" id="UP000886998"/>
    </source>
</evidence>
<proteinExistence type="predicted"/>
<dbReference type="EMBL" id="BMAV01013148">
    <property type="protein sequence ID" value="GFY60426.1"/>
    <property type="molecule type" value="Genomic_DNA"/>
</dbReference>
<accession>A0A8X6XW41</accession>
<dbReference type="AlphaFoldDB" id="A0A8X6XW41"/>
<gene>
    <name evidence="1" type="primary">NCL1_58402</name>
    <name evidence="1" type="ORF">TNIN_380031</name>
</gene>
<name>A0A8X6XW41_9ARAC</name>